<keyword evidence="5" id="KW-0804">Transcription</keyword>
<evidence type="ECO:0000256" key="3">
    <source>
        <dbReference type="ARBA" id="ARBA00023015"/>
    </source>
</evidence>
<dbReference type="GO" id="GO:0006276">
    <property type="term" value="P:plasmid maintenance"/>
    <property type="evidence" value="ECO:0007669"/>
    <property type="project" value="UniProtKB-KW"/>
</dbReference>
<dbReference type="RefSeq" id="WP_115160188.1">
    <property type="nucleotide sequence ID" value="NZ_CP072744.1"/>
</dbReference>
<feature type="region of interest" description="Disordered" evidence="7">
    <location>
        <begin position="16"/>
        <end position="41"/>
    </location>
</feature>
<dbReference type="NCBIfam" id="NF010256">
    <property type="entry name" value="PRK13702.1"/>
    <property type="match status" value="1"/>
</dbReference>
<comment type="caution">
    <text evidence="8">The sequence shown here is derived from an EMBL/GenBank/DDBJ whole genome shotgun (WGS) entry which is preliminary data.</text>
</comment>
<reference evidence="8" key="1">
    <citation type="submission" date="2023-08" db="EMBL/GenBank/DDBJ databases">
        <title>The Comparative Genomic Analysis of Yersiniaceae from Polar Regions.</title>
        <authorList>
            <person name="Goncharov A."/>
            <person name="Aslanov B."/>
            <person name="Kolodzhieva V."/>
            <person name="Azarov D."/>
            <person name="Mochov A."/>
            <person name="Lebedeva E."/>
        </authorList>
    </citation>
    <scope>NUCLEOTIDE SEQUENCE</scope>
    <source>
        <strain evidence="8">Vf</strain>
    </source>
</reference>
<dbReference type="EMBL" id="JAVIGA010000023">
    <property type="protein sequence ID" value="MDQ9128454.1"/>
    <property type="molecule type" value="Genomic_DNA"/>
</dbReference>
<evidence type="ECO:0000313" key="8">
    <source>
        <dbReference type="EMBL" id="MDQ9128454.1"/>
    </source>
</evidence>
<evidence type="ECO:0000256" key="6">
    <source>
        <dbReference type="ARBA" id="ARBA00031853"/>
    </source>
</evidence>
<evidence type="ECO:0000256" key="1">
    <source>
        <dbReference type="ARBA" id="ARBA00022491"/>
    </source>
</evidence>
<dbReference type="Proteomes" id="UP001224622">
    <property type="component" value="Unassembled WGS sequence"/>
</dbReference>
<dbReference type="GO" id="GO:0003677">
    <property type="term" value="F:DNA binding"/>
    <property type="evidence" value="ECO:0007669"/>
    <property type="project" value="UniProtKB-KW"/>
</dbReference>
<accession>A0AAJ2DAS9</accession>
<organism evidence="8 9">
    <name type="scientific">Serratia fonticola</name>
    <dbReference type="NCBI Taxonomy" id="47917"/>
    <lineage>
        <taxon>Bacteria</taxon>
        <taxon>Pseudomonadati</taxon>
        <taxon>Pseudomonadota</taxon>
        <taxon>Gammaproteobacteria</taxon>
        <taxon>Enterobacterales</taxon>
        <taxon>Yersiniaceae</taxon>
        <taxon>Serratia</taxon>
    </lineage>
</organism>
<evidence type="ECO:0000256" key="4">
    <source>
        <dbReference type="ARBA" id="ARBA00023125"/>
    </source>
</evidence>
<evidence type="ECO:0000256" key="2">
    <source>
        <dbReference type="ARBA" id="ARBA00022689"/>
    </source>
</evidence>
<evidence type="ECO:0000313" key="9">
    <source>
        <dbReference type="Proteomes" id="UP001224622"/>
    </source>
</evidence>
<proteinExistence type="predicted"/>
<gene>
    <name evidence="8" type="primary">repA</name>
    <name evidence="8" type="ORF">RDT67_18725</name>
</gene>
<evidence type="ECO:0000256" key="5">
    <source>
        <dbReference type="ARBA" id="ARBA00023163"/>
    </source>
</evidence>
<dbReference type="Pfam" id="PF10723">
    <property type="entry name" value="RepB-RCR_reg"/>
    <property type="match status" value="1"/>
</dbReference>
<keyword evidence="1" id="KW-0678">Repressor</keyword>
<keyword evidence="4" id="KW-0238">DNA-binding</keyword>
<keyword evidence="3" id="KW-0805">Transcription regulation</keyword>
<keyword evidence="2" id="KW-0615">Plasmid copy control</keyword>
<dbReference type="AlphaFoldDB" id="A0AAJ2DAS9"/>
<protein>
    <recommendedName>
        <fullName evidence="6">Protein CopB</fullName>
    </recommendedName>
</protein>
<name>A0AAJ2DAS9_SERFO</name>
<dbReference type="InterPro" id="IPR019661">
    <property type="entry name" value="RepA2"/>
</dbReference>
<evidence type="ECO:0000256" key="7">
    <source>
        <dbReference type="SAM" id="MobiDB-lite"/>
    </source>
</evidence>
<sequence>MSQAIGIVTPSSNAKRVYRKGNPLSPAEKQQASVARKKSTHKEVKIFVRKPLKDHLIDLCEEYGLTQAELIERLIEREVERKECLVMG</sequence>